<dbReference type="AlphaFoldDB" id="A0A1I8AAJ4"/>
<feature type="chain" id="PRO_5009314461" evidence="1">
    <location>
        <begin position="20"/>
        <end position="141"/>
    </location>
</feature>
<evidence type="ECO:0000313" key="2">
    <source>
        <dbReference type="Proteomes" id="UP000095287"/>
    </source>
</evidence>
<sequence length="141" mass="15977">MKLLLVILSSAFLATAIHAYTIGAPVDNSPDALYARRPPYYDYDQPWGPQYDPEYFHGYGFTPQFKSGHFFGPWIEKIQNTLYKGIDWVNGKIFKKDGESAQAVQQEVVPTQEAAPAEKQSFKSGHFYECFPIPFGASKRC</sequence>
<keyword evidence="2" id="KW-1185">Reference proteome</keyword>
<proteinExistence type="predicted"/>
<dbReference type="WBParaSite" id="L893_g3931.t1">
    <property type="protein sequence ID" value="L893_g3931.t1"/>
    <property type="gene ID" value="L893_g3931"/>
</dbReference>
<dbReference type="Proteomes" id="UP000095287">
    <property type="component" value="Unplaced"/>
</dbReference>
<evidence type="ECO:0000256" key="1">
    <source>
        <dbReference type="SAM" id="SignalP"/>
    </source>
</evidence>
<accession>A0A1I8AAJ4</accession>
<protein>
    <submittedName>
        <fullName evidence="3">Secreted protein</fullName>
    </submittedName>
</protein>
<name>A0A1I8AAJ4_9BILA</name>
<feature type="signal peptide" evidence="1">
    <location>
        <begin position="1"/>
        <end position="19"/>
    </location>
</feature>
<evidence type="ECO:0000313" key="3">
    <source>
        <dbReference type="WBParaSite" id="L893_g3931.t1"/>
    </source>
</evidence>
<organism evidence="2 3">
    <name type="scientific">Steinernema glaseri</name>
    <dbReference type="NCBI Taxonomy" id="37863"/>
    <lineage>
        <taxon>Eukaryota</taxon>
        <taxon>Metazoa</taxon>
        <taxon>Ecdysozoa</taxon>
        <taxon>Nematoda</taxon>
        <taxon>Chromadorea</taxon>
        <taxon>Rhabditida</taxon>
        <taxon>Tylenchina</taxon>
        <taxon>Panagrolaimomorpha</taxon>
        <taxon>Strongyloidoidea</taxon>
        <taxon>Steinernematidae</taxon>
        <taxon>Steinernema</taxon>
    </lineage>
</organism>
<keyword evidence="1" id="KW-0732">Signal</keyword>
<reference evidence="3" key="1">
    <citation type="submission" date="2016-11" db="UniProtKB">
        <authorList>
            <consortium name="WormBaseParasite"/>
        </authorList>
    </citation>
    <scope>IDENTIFICATION</scope>
</reference>